<dbReference type="AlphaFoldDB" id="A0A1H8UR42"/>
<gene>
    <name evidence="1" type="ORF">SAMN02910314_02031</name>
</gene>
<evidence type="ECO:0000313" key="2">
    <source>
        <dbReference type="Proteomes" id="UP000182975"/>
    </source>
</evidence>
<dbReference type="Proteomes" id="UP000182975">
    <property type="component" value="Unassembled WGS sequence"/>
</dbReference>
<accession>A0A1H8UR42</accession>
<evidence type="ECO:0000313" key="1">
    <source>
        <dbReference type="EMBL" id="SEP05670.1"/>
    </source>
</evidence>
<dbReference type="RefSeq" id="WP_066661629.1">
    <property type="nucleotide sequence ID" value="NZ_CP011402.1"/>
</dbReference>
<proteinExistence type="predicted"/>
<dbReference type="EMBL" id="FOEC01000036">
    <property type="protein sequence ID" value="SEP05670.1"/>
    <property type="molecule type" value="Genomic_DNA"/>
</dbReference>
<organism evidence="1 2">
    <name type="scientific">Denitrobacterium detoxificans</name>
    <dbReference type="NCBI Taxonomy" id="79604"/>
    <lineage>
        <taxon>Bacteria</taxon>
        <taxon>Bacillati</taxon>
        <taxon>Actinomycetota</taxon>
        <taxon>Coriobacteriia</taxon>
        <taxon>Eggerthellales</taxon>
        <taxon>Eggerthellaceae</taxon>
        <taxon>Denitrobacterium</taxon>
    </lineage>
</organism>
<name>A0A1H8UR42_9ACTN</name>
<sequence>MDAPDYAYYSGSYGGTATEAAFDGCLPRSMALVGMLVGRNESESEAAVTAYKRAVCAAADSLATTGAGGSLSIGSVSLGGMDASQARQCAIDAATAELATSGLLWAGLM</sequence>
<protein>
    <submittedName>
        <fullName evidence="1">Uncharacterized protein</fullName>
    </submittedName>
</protein>
<keyword evidence="2" id="KW-1185">Reference proteome</keyword>
<reference evidence="2" key="1">
    <citation type="submission" date="2016-10" db="EMBL/GenBank/DDBJ databases">
        <authorList>
            <person name="Varghese N."/>
        </authorList>
    </citation>
    <scope>NUCLEOTIDE SEQUENCE [LARGE SCALE GENOMIC DNA]</scope>
    <source>
        <strain evidence="2">DSM 21843</strain>
    </source>
</reference>